<dbReference type="InterPro" id="IPR005019">
    <property type="entry name" value="Adenine_glyco"/>
</dbReference>
<protein>
    <submittedName>
        <fullName evidence="1">DNA-3-methyladenine glycosylase I</fullName>
    </submittedName>
</protein>
<dbReference type="Pfam" id="PF03352">
    <property type="entry name" value="Adenine_glyco"/>
    <property type="match status" value="1"/>
</dbReference>
<name>A0ABY2YRY6_9LACO</name>
<sequence>MTFVYYEQGGDNFLVERCDWAKDNSKLLIYHDKEWGVKETNNRKLFEKLSLEIMQAGLKWTLILDKRNEIIKAFDDFDIEKVSEYSINDINRLMSDKNIIRNQKKIEAIIYNARICKSINLKKFIWEPFNYSMLDHLLHTGDYKYIDSFISKYVFQFKRKGFKRIGNKTLYSFYQAIGVINDHELKCFYHNR</sequence>
<proteinExistence type="predicted"/>
<evidence type="ECO:0000313" key="1">
    <source>
        <dbReference type="EMBL" id="TPR13488.1"/>
    </source>
</evidence>
<evidence type="ECO:0000313" key="2">
    <source>
        <dbReference type="Proteomes" id="UP000767392"/>
    </source>
</evidence>
<dbReference type="PANTHER" id="PTHR30037:SF4">
    <property type="entry name" value="DNA-3-METHYLADENINE GLYCOSYLASE I"/>
    <property type="match status" value="1"/>
</dbReference>
<comment type="caution">
    <text evidence="1">The sequence shown here is derived from an EMBL/GenBank/DDBJ whole genome shotgun (WGS) entry which is preliminary data.</text>
</comment>
<dbReference type="InterPro" id="IPR052891">
    <property type="entry name" value="DNA-3mA_glycosylase"/>
</dbReference>
<organism evidence="1 2">
    <name type="scientific">Apilactobacillus timberlakei</name>
    <dbReference type="NCBI Taxonomy" id="2008380"/>
    <lineage>
        <taxon>Bacteria</taxon>
        <taxon>Bacillati</taxon>
        <taxon>Bacillota</taxon>
        <taxon>Bacilli</taxon>
        <taxon>Lactobacillales</taxon>
        <taxon>Lactobacillaceae</taxon>
        <taxon>Apilactobacillus</taxon>
    </lineage>
</organism>
<gene>
    <name evidence="1" type="ORF">DY048_06185</name>
</gene>
<dbReference type="InterPro" id="IPR011257">
    <property type="entry name" value="DNA_glycosylase"/>
</dbReference>
<keyword evidence="2" id="KW-1185">Reference proteome</keyword>
<dbReference type="SUPFAM" id="SSF48150">
    <property type="entry name" value="DNA-glycosylase"/>
    <property type="match status" value="1"/>
</dbReference>
<dbReference type="Proteomes" id="UP000767392">
    <property type="component" value="Unassembled WGS sequence"/>
</dbReference>
<accession>A0ABY2YRY6</accession>
<dbReference type="PANTHER" id="PTHR30037">
    <property type="entry name" value="DNA-3-METHYLADENINE GLYCOSYLASE 1"/>
    <property type="match status" value="1"/>
</dbReference>
<dbReference type="EMBL" id="QUAM01000004">
    <property type="protein sequence ID" value="TPR13488.1"/>
    <property type="molecule type" value="Genomic_DNA"/>
</dbReference>
<reference evidence="1 2" key="1">
    <citation type="submission" date="2018-08" db="EMBL/GenBank/DDBJ databases">
        <title>Comparative genomics of wild bee and flower associated Lactobacillus reveals potential adaptation to the bee host.</title>
        <authorList>
            <person name="Vuong H.Q."/>
            <person name="Mcfrederick Q.S."/>
        </authorList>
    </citation>
    <scope>NUCLEOTIDE SEQUENCE [LARGE SCALE GENOMIC DNA]</scope>
    <source>
        <strain evidence="1 2">HV_04</strain>
    </source>
</reference>
<dbReference type="Gene3D" id="1.10.340.30">
    <property type="entry name" value="Hypothetical protein, domain 2"/>
    <property type="match status" value="1"/>
</dbReference>